<name>D4YUA4_9LACO</name>
<dbReference type="Proteomes" id="UP000004069">
    <property type="component" value="Unassembled WGS sequence"/>
</dbReference>
<comment type="caution">
    <text evidence="3">The sequence shown here is derived from an EMBL/GenBank/DDBJ whole genome shotgun (WGS) entry which is preliminary data.</text>
</comment>
<gene>
    <name evidence="3" type="ORF">HMPREF0493_1115</name>
</gene>
<organism evidence="3 4">
    <name type="scientific">Lactobacillus amylolyticus DSM 11664</name>
    <dbReference type="NCBI Taxonomy" id="585524"/>
    <lineage>
        <taxon>Bacteria</taxon>
        <taxon>Bacillati</taxon>
        <taxon>Bacillota</taxon>
        <taxon>Bacilli</taxon>
        <taxon>Lactobacillales</taxon>
        <taxon>Lactobacillaceae</taxon>
        <taxon>Lactobacillus</taxon>
    </lineage>
</organism>
<dbReference type="Gene3D" id="1.10.3210.10">
    <property type="entry name" value="Hypothetical protein af1432"/>
    <property type="match status" value="1"/>
</dbReference>
<dbReference type="InterPro" id="IPR048950">
    <property type="entry name" value="Ppx_GppA_C"/>
</dbReference>
<accession>D4YUA4</accession>
<dbReference type="EMBL" id="ADNY01000042">
    <property type="protein sequence ID" value="EFG55250.1"/>
    <property type="molecule type" value="Genomic_DNA"/>
</dbReference>
<evidence type="ECO:0000313" key="4">
    <source>
        <dbReference type="Proteomes" id="UP000004069"/>
    </source>
</evidence>
<dbReference type="GO" id="GO:0016462">
    <property type="term" value="F:pyrophosphatase activity"/>
    <property type="evidence" value="ECO:0007669"/>
    <property type="project" value="TreeGrafter"/>
</dbReference>
<dbReference type="SUPFAM" id="SSF109604">
    <property type="entry name" value="HD-domain/PDEase-like"/>
    <property type="match status" value="1"/>
</dbReference>
<dbReference type="PANTHER" id="PTHR30005">
    <property type="entry name" value="EXOPOLYPHOSPHATASE"/>
    <property type="match status" value="1"/>
</dbReference>
<feature type="domain" description="Ppx/GppA phosphatase C-terminal" evidence="2">
    <location>
        <begin position="331"/>
        <end position="495"/>
    </location>
</feature>
<keyword evidence="4" id="KW-1185">Reference proteome</keyword>
<evidence type="ECO:0000313" key="3">
    <source>
        <dbReference type="EMBL" id="EFG55250.1"/>
    </source>
</evidence>
<dbReference type="Pfam" id="PF21447">
    <property type="entry name" value="Ppx-GppA_III"/>
    <property type="match status" value="1"/>
</dbReference>
<dbReference type="InterPro" id="IPR050273">
    <property type="entry name" value="GppA/Ppx_hydrolase"/>
</dbReference>
<protein>
    <recommendedName>
        <fullName evidence="2">Ppx/GppA phosphatase C-terminal domain-containing protein</fullName>
    </recommendedName>
</protein>
<dbReference type="PANTHER" id="PTHR30005:SF0">
    <property type="entry name" value="RETROGRADE REGULATION PROTEIN 2"/>
    <property type="match status" value="1"/>
</dbReference>
<dbReference type="Gene3D" id="3.30.420.150">
    <property type="entry name" value="Exopolyphosphatase. Domain 2"/>
    <property type="match status" value="1"/>
</dbReference>
<dbReference type="AlphaFoldDB" id="D4YUA4"/>
<proteinExistence type="inferred from homology"/>
<evidence type="ECO:0000259" key="2">
    <source>
        <dbReference type="Pfam" id="PF21447"/>
    </source>
</evidence>
<reference evidence="3 4" key="1">
    <citation type="submission" date="2010-04" db="EMBL/GenBank/DDBJ databases">
        <authorList>
            <person name="Muzny D."/>
            <person name="Qin X."/>
            <person name="Deng J."/>
            <person name="Jiang H."/>
            <person name="Liu Y."/>
            <person name="Qu J."/>
            <person name="Song X.-Z."/>
            <person name="Zhang L."/>
            <person name="Thornton R."/>
            <person name="Coyle M."/>
            <person name="Francisco L."/>
            <person name="Jackson L."/>
            <person name="Javaid M."/>
            <person name="Korchina V."/>
            <person name="Kovar C."/>
            <person name="Mata R."/>
            <person name="Mathew T."/>
            <person name="Ngo R."/>
            <person name="Nguyen L."/>
            <person name="Nguyen N."/>
            <person name="Okwuonu G."/>
            <person name="Ongeri F."/>
            <person name="Pham C."/>
            <person name="Simmons D."/>
            <person name="Wilczek-Boney K."/>
            <person name="Hale W."/>
            <person name="Jakkamsetti A."/>
            <person name="Pham P."/>
            <person name="Ruth R."/>
            <person name="San Lucas F."/>
            <person name="Warren J."/>
            <person name="Zhang J."/>
            <person name="Zhao Z."/>
            <person name="Zhou C."/>
            <person name="Zhu D."/>
            <person name="Lee S."/>
            <person name="Bess C."/>
            <person name="Blankenburg K."/>
            <person name="Forbes L."/>
            <person name="Fu Q."/>
            <person name="Gubbala S."/>
            <person name="Hirani K."/>
            <person name="Jayaseelan J.C."/>
            <person name="Lara F."/>
            <person name="Munidasa M."/>
            <person name="Palculict T."/>
            <person name="Patil S."/>
            <person name="Pu L.-L."/>
            <person name="Saada N."/>
            <person name="Tang L."/>
            <person name="Weissenberger G."/>
            <person name="Zhu Y."/>
            <person name="Hemphill L."/>
            <person name="Shang Y."/>
            <person name="Youmans B."/>
            <person name="Ayvaz T."/>
            <person name="Ross M."/>
            <person name="Santibanez J."/>
            <person name="Aqrawi P."/>
            <person name="Gross S."/>
            <person name="Joshi V."/>
            <person name="Fowler G."/>
            <person name="Nazareth L."/>
            <person name="Reid J."/>
            <person name="Worley K."/>
            <person name="Petrosino J."/>
            <person name="Highlander S."/>
            <person name="Gibbs R."/>
        </authorList>
    </citation>
    <scope>NUCLEOTIDE SEQUENCE [LARGE SCALE GENOMIC DNA]</scope>
    <source>
        <strain evidence="3 4">DSM 11664</strain>
    </source>
</reference>
<dbReference type="eggNOG" id="COG0248">
    <property type="taxonomic scope" value="Bacteria"/>
</dbReference>
<evidence type="ECO:0000256" key="1">
    <source>
        <dbReference type="ARBA" id="ARBA00007125"/>
    </source>
</evidence>
<sequence length="525" mass="60020">MGRKSTIKQVRKMKKSLFGIIYMSSYKIQLNIVDLKDFSVVEKLDSPSFIQASSKAQVFEQDMTKICTALDGFKQKLAEYKIDDFKFYGNKQLINDSSASFIADQIKARTGFEIEWLSSSQIVYDKVLSGIKSLQDMQDMQLKQTPTYLLSLGSAMISLSLFENNKFISTWSLPLGPREIHQINEITNETPNNPIDVMSDYLGAKIDHLARQIKANSNAALVIQHADALNNNYLHENDSAMRISRDDFNSFYEKTITMPQDILIQSYHLEPAVAEHTLPNLVSVKKFVKLLNPTELYITDMSVITGLLMKEKYQKQYLKDENGNDIIMTYAQHMAERYLVDQKHSEAVKKFALHLYDRLRHVHLLPGKDRKLLAIAAQIDDIGSFVNQVRRYEQSAEIIEANNIIGLSDQDNEIVSEICCYQTVKEDQASPFIGGHHYRHLDPQIQLEVAKLSAILRLATALDASHKQKIKKIVISLKKDKQLIVRAKTNADITLECWSFNKRAQLFQDVFGIKVSLKQEGMNRR</sequence>
<dbReference type="Gene3D" id="3.30.420.40">
    <property type="match status" value="1"/>
</dbReference>
<comment type="similarity">
    <text evidence="1">Belongs to the GppA/Ppx family.</text>
</comment>